<keyword evidence="2" id="KW-0479">Metal-binding</keyword>
<sequence>MGGRNVSVTYQVHLLRVRNPEFVNYTYIIVDKFSKEAVIVDPAWEIDLILDKIAHLNVKLRKILLTHSHFDHVNLAEILANRYHAQVYISAVEQAYYHFQCENLNVVNHLDNIFIGKTKITCLLTPGHTAGGMCFLLEKSLFTGDTIFIEGCGMCDGGGGSAKEMFKSIQMVKKVINPVVRIFPGHSFGKVPGYTLKYLLNKNIYFQIEQEEHFINFRLRKNQNNIFSFQ</sequence>
<dbReference type="SUPFAM" id="SSF56281">
    <property type="entry name" value="Metallo-hydrolase/oxidoreductase"/>
    <property type="match status" value="1"/>
</dbReference>
<accession>A0AAN6B5T1</accession>
<dbReference type="Proteomes" id="UP000461739">
    <property type="component" value="Unassembled WGS sequence"/>
</dbReference>
<evidence type="ECO:0000256" key="2">
    <source>
        <dbReference type="ARBA" id="ARBA00022723"/>
    </source>
</evidence>
<dbReference type="InterPro" id="IPR001279">
    <property type="entry name" value="Metallo-B-lactamas"/>
</dbReference>
<organism evidence="6 7">
    <name type="scientific">Bacillus cereus</name>
    <dbReference type="NCBI Taxonomy" id="1396"/>
    <lineage>
        <taxon>Bacteria</taxon>
        <taxon>Bacillati</taxon>
        <taxon>Bacillota</taxon>
        <taxon>Bacilli</taxon>
        <taxon>Bacillales</taxon>
        <taxon>Bacillaceae</taxon>
        <taxon>Bacillus</taxon>
        <taxon>Bacillus cereus group</taxon>
    </lineage>
</organism>
<dbReference type="Gene3D" id="3.60.15.10">
    <property type="entry name" value="Ribonuclease Z/Hydroxyacylglutathione hydrolase-like"/>
    <property type="match status" value="1"/>
</dbReference>
<evidence type="ECO:0000313" key="7">
    <source>
        <dbReference type="Proteomes" id="UP000461739"/>
    </source>
</evidence>
<protein>
    <submittedName>
        <fullName evidence="6">MBL fold metallo-hydrolase</fullName>
    </submittedName>
</protein>
<reference evidence="6 7" key="1">
    <citation type="submission" date="2019-10" db="EMBL/GenBank/DDBJ databases">
        <title>Bacillus from the desert of Cuatro Cinegas, Coahuila.</title>
        <authorList>
            <person name="Olmedo-Alvarez G."/>
            <person name="Saldana S."/>
            <person name="Barcelo D."/>
        </authorList>
    </citation>
    <scope>NUCLEOTIDE SEQUENCE [LARGE SCALE GENOMIC DNA]</scope>
    <source>
        <strain evidence="6 7">CH316_11T</strain>
    </source>
</reference>
<evidence type="ECO:0000313" key="6">
    <source>
        <dbReference type="EMBL" id="KAB2447922.1"/>
    </source>
</evidence>
<dbReference type="GO" id="GO:0046872">
    <property type="term" value="F:metal ion binding"/>
    <property type="evidence" value="ECO:0007669"/>
    <property type="project" value="UniProtKB-KW"/>
</dbReference>
<feature type="domain" description="Metallo-beta-lactamase" evidence="5">
    <location>
        <begin position="23"/>
        <end position="186"/>
    </location>
</feature>
<dbReference type="GO" id="GO:0016787">
    <property type="term" value="F:hydrolase activity"/>
    <property type="evidence" value="ECO:0007669"/>
    <property type="project" value="UniProtKB-KW"/>
</dbReference>
<evidence type="ECO:0000256" key="3">
    <source>
        <dbReference type="ARBA" id="ARBA00022801"/>
    </source>
</evidence>
<proteinExistence type="predicted"/>
<dbReference type="InterPro" id="IPR051453">
    <property type="entry name" value="MBL_Glyoxalase_II"/>
</dbReference>
<dbReference type="EMBL" id="WBPI01000021">
    <property type="protein sequence ID" value="KAB2447922.1"/>
    <property type="molecule type" value="Genomic_DNA"/>
</dbReference>
<dbReference type="Pfam" id="PF00753">
    <property type="entry name" value="Lactamase_B"/>
    <property type="match status" value="1"/>
</dbReference>
<evidence type="ECO:0000256" key="1">
    <source>
        <dbReference type="ARBA" id="ARBA00001947"/>
    </source>
</evidence>
<dbReference type="InterPro" id="IPR036866">
    <property type="entry name" value="RibonucZ/Hydroxyglut_hydro"/>
</dbReference>
<dbReference type="PANTHER" id="PTHR46233:SF3">
    <property type="entry name" value="HYDROXYACYLGLUTATHIONE HYDROLASE GLOC"/>
    <property type="match status" value="1"/>
</dbReference>
<keyword evidence="3" id="KW-0378">Hydrolase</keyword>
<dbReference type="SMART" id="SM00849">
    <property type="entry name" value="Lactamase_B"/>
    <property type="match status" value="1"/>
</dbReference>
<gene>
    <name evidence="6" type="ORF">F8165_20555</name>
</gene>
<evidence type="ECO:0000256" key="4">
    <source>
        <dbReference type="ARBA" id="ARBA00022833"/>
    </source>
</evidence>
<comment type="cofactor">
    <cofactor evidence="1">
        <name>Zn(2+)</name>
        <dbReference type="ChEBI" id="CHEBI:29105"/>
    </cofactor>
</comment>
<dbReference type="CDD" id="cd16275">
    <property type="entry name" value="BaeB-like_MBL-fold"/>
    <property type="match status" value="1"/>
</dbReference>
<evidence type="ECO:0000259" key="5">
    <source>
        <dbReference type="SMART" id="SM00849"/>
    </source>
</evidence>
<keyword evidence="4" id="KW-0862">Zinc</keyword>
<name>A0AAN6B5T1_BACCE</name>
<comment type="caution">
    <text evidence="6">The sequence shown here is derived from an EMBL/GenBank/DDBJ whole genome shotgun (WGS) entry which is preliminary data.</text>
</comment>
<dbReference type="AlphaFoldDB" id="A0AAN6B5T1"/>
<dbReference type="PANTHER" id="PTHR46233">
    <property type="entry name" value="HYDROXYACYLGLUTATHIONE HYDROLASE GLOC"/>
    <property type="match status" value="1"/>
</dbReference>